<dbReference type="Proteomes" id="UP000009173">
    <property type="component" value="Chromosome"/>
</dbReference>
<protein>
    <submittedName>
        <fullName evidence="2">Metal dependent phosphohydrolase</fullName>
    </submittedName>
</protein>
<dbReference type="InterPro" id="IPR006674">
    <property type="entry name" value="HD_domain"/>
</dbReference>
<dbReference type="PROSITE" id="PS51257">
    <property type="entry name" value="PROKAR_LIPOPROTEIN"/>
    <property type="match status" value="1"/>
</dbReference>
<dbReference type="InterPro" id="IPR006675">
    <property type="entry name" value="HDIG_dom"/>
</dbReference>
<accession>A0A0H3ACW7</accession>
<reference evidence="3" key="1">
    <citation type="journal article" date="2009" name="Environ. Microbiol.">
        <title>Contribution of mobile genetic elements to Desulfovibrio vulgaris genome plasticity.</title>
        <authorList>
            <person name="Walker C.B."/>
            <person name="Stolyar S."/>
            <person name="Chivian D."/>
            <person name="Pinel N."/>
            <person name="Gabster J.A."/>
            <person name="Dehal P.S."/>
            <person name="He Z."/>
            <person name="Yang Z.K."/>
            <person name="Yen H.C."/>
            <person name="Zhou J."/>
            <person name="Wall J.D."/>
            <person name="Hazen T.C."/>
            <person name="Arkin A.P."/>
            <person name="Stahl D.A."/>
        </authorList>
    </citation>
    <scope>NUCLEOTIDE SEQUENCE [LARGE SCALE GENOMIC DNA]</scope>
    <source>
        <strain evidence="3">DP4</strain>
    </source>
</reference>
<dbReference type="NCBIfam" id="TIGR00277">
    <property type="entry name" value="HDIG"/>
    <property type="match status" value="1"/>
</dbReference>
<evidence type="ECO:0000259" key="1">
    <source>
        <dbReference type="SMART" id="SM00471"/>
    </source>
</evidence>
<evidence type="ECO:0000313" key="3">
    <source>
        <dbReference type="Proteomes" id="UP000009173"/>
    </source>
</evidence>
<dbReference type="RefSeq" id="WP_010937640.1">
    <property type="nucleotide sequence ID" value="NC_008751.1"/>
</dbReference>
<name>A0A0H3ACW7_NITV4</name>
<keyword evidence="2" id="KW-0378">Hydrolase</keyword>
<dbReference type="SMART" id="SM00471">
    <property type="entry name" value="HDc"/>
    <property type="match status" value="1"/>
</dbReference>
<evidence type="ECO:0000313" key="2">
    <source>
        <dbReference type="EMBL" id="ABM29662.1"/>
    </source>
</evidence>
<dbReference type="Gene3D" id="1.10.3210.10">
    <property type="entry name" value="Hypothetical protein af1432"/>
    <property type="match status" value="1"/>
</dbReference>
<organism evidence="2 3">
    <name type="scientific">Nitratidesulfovibrio vulgaris (strain DP4)</name>
    <name type="common">Desulfovibrio vulgaris</name>
    <dbReference type="NCBI Taxonomy" id="391774"/>
    <lineage>
        <taxon>Bacteria</taxon>
        <taxon>Pseudomonadati</taxon>
        <taxon>Thermodesulfobacteriota</taxon>
        <taxon>Desulfovibrionia</taxon>
        <taxon>Desulfovibrionales</taxon>
        <taxon>Desulfovibrionaceae</taxon>
        <taxon>Nitratidesulfovibrio</taxon>
    </lineage>
</organism>
<dbReference type="InterPro" id="IPR003607">
    <property type="entry name" value="HD/PDEase_dom"/>
</dbReference>
<dbReference type="EMBL" id="CP000527">
    <property type="protein sequence ID" value="ABM29662.1"/>
    <property type="molecule type" value="Genomic_DNA"/>
</dbReference>
<dbReference type="AlphaFoldDB" id="A0A0H3ACW7"/>
<dbReference type="KEGG" id="dvl:Dvul_2650"/>
<dbReference type="GO" id="GO:0016787">
    <property type="term" value="F:hydrolase activity"/>
    <property type="evidence" value="ECO:0007669"/>
    <property type="project" value="UniProtKB-KW"/>
</dbReference>
<proteinExistence type="predicted"/>
<dbReference type="HOGENOM" id="CLU_116766_0_0_7"/>
<sequence>MSVHSRESTADRPCAATYALPSLTFGCDARWPVPGEDACHALWDAYAMPEHIRAHSTLVAGIAGALADLAVAAGMGGVHPATVRASGLLHDIAKDYTIRHGGNHAQLGAAWALAATGNPAIAQGVMHHVHWPWGEDLGPWFLPLVIIYADKRVKHDRMVTLEERFDDLIDRYGRTERIRERIRESHHQATTIERALVARLGIRLHESTLDRGRLVERA</sequence>
<feature type="domain" description="HD/PDEase" evidence="1">
    <location>
        <begin position="48"/>
        <end position="184"/>
    </location>
</feature>
<dbReference type="Pfam" id="PF01966">
    <property type="entry name" value="HD"/>
    <property type="match status" value="1"/>
</dbReference>
<dbReference type="SUPFAM" id="SSF109604">
    <property type="entry name" value="HD-domain/PDEase-like"/>
    <property type="match status" value="1"/>
</dbReference>
<gene>
    <name evidence="2" type="ordered locus">Dvul_2650</name>
</gene>
<dbReference type="SMR" id="A0A0H3ACW7"/>